<dbReference type="Proteomes" id="UP000614714">
    <property type="component" value="Unassembled WGS sequence"/>
</dbReference>
<proteinExistence type="predicted"/>
<accession>A0ABS0YC72</accession>
<reference evidence="1 2" key="1">
    <citation type="submission" date="2020-12" db="EMBL/GenBank/DDBJ databases">
        <title>Geomonas sp. Red421, isolated from paddy soil.</title>
        <authorList>
            <person name="Xu Z."/>
            <person name="Zhang Z."/>
            <person name="Masuda Y."/>
            <person name="Itoh H."/>
            <person name="Senoo K."/>
        </authorList>
    </citation>
    <scope>NUCLEOTIDE SEQUENCE [LARGE SCALE GENOMIC DNA]</scope>
    <source>
        <strain evidence="1 2">Red421</strain>
    </source>
</reference>
<gene>
    <name evidence="1" type="ORF">JFN91_06610</name>
</gene>
<sequence>MSDLTTHGGGKARRFSWACHGDLIAIVNEKGRTHTYHLDEVFRIYSWLFQKFDNGWFPLANNVKKLGGNEEIAGLGVAILSQRPGDIAHAQGASYLGVLLEDIGVLEWNLAKKGIQWRIIKRVQSLDALRAKLHSSRRGI</sequence>
<evidence type="ECO:0000313" key="1">
    <source>
        <dbReference type="EMBL" id="MBJ6749880.1"/>
    </source>
</evidence>
<evidence type="ECO:0000313" key="2">
    <source>
        <dbReference type="Proteomes" id="UP000614714"/>
    </source>
</evidence>
<dbReference type="RefSeq" id="WP_199388425.1">
    <property type="nucleotide sequence ID" value="NZ_JAEMHL010000003.1"/>
</dbReference>
<dbReference type="EMBL" id="JAEMHL010000003">
    <property type="protein sequence ID" value="MBJ6749880.1"/>
    <property type="molecule type" value="Genomic_DNA"/>
</dbReference>
<name>A0ABS0YC72_9BACT</name>
<organism evidence="1 2">
    <name type="scientific">Geomonas anaerohicana</name>
    <dbReference type="NCBI Taxonomy" id="2798583"/>
    <lineage>
        <taxon>Bacteria</taxon>
        <taxon>Pseudomonadati</taxon>
        <taxon>Thermodesulfobacteriota</taxon>
        <taxon>Desulfuromonadia</taxon>
        <taxon>Geobacterales</taxon>
        <taxon>Geobacteraceae</taxon>
        <taxon>Geomonas</taxon>
    </lineage>
</organism>
<protein>
    <submittedName>
        <fullName evidence="1">Uncharacterized protein</fullName>
    </submittedName>
</protein>
<keyword evidence="2" id="KW-1185">Reference proteome</keyword>
<comment type="caution">
    <text evidence="1">The sequence shown here is derived from an EMBL/GenBank/DDBJ whole genome shotgun (WGS) entry which is preliminary data.</text>
</comment>